<keyword evidence="5" id="KW-0547">Nucleotide-binding</keyword>
<dbReference type="GO" id="GO:0000448">
    <property type="term" value="P:cleavage in ITS2 between 5.8S rRNA and LSU-rRNA of tricistronic rRNA transcript (SSU-rRNA, 5.8S rRNA, LSU-rRNA)"/>
    <property type="evidence" value="ECO:0007669"/>
    <property type="project" value="TreeGrafter"/>
</dbReference>
<feature type="compositionally biased region" description="Basic and acidic residues" evidence="8">
    <location>
        <begin position="63"/>
        <end position="78"/>
    </location>
</feature>
<feature type="compositionally biased region" description="Acidic residues" evidence="8">
    <location>
        <begin position="127"/>
        <end position="137"/>
    </location>
</feature>
<feature type="compositionally biased region" description="Acidic residues" evidence="8">
    <location>
        <begin position="90"/>
        <end position="101"/>
    </location>
</feature>
<proteinExistence type="inferred from homology"/>
<dbReference type="InterPro" id="IPR032319">
    <property type="entry name" value="CLP1_P"/>
</dbReference>
<evidence type="ECO:0000256" key="7">
    <source>
        <dbReference type="ARBA" id="ARBA00022840"/>
    </source>
</evidence>
<dbReference type="PANTHER" id="PTHR12755:SF3">
    <property type="entry name" value="POLYNUCLEOTIDE 5'-HYDROXYL-KINASE NOL9"/>
    <property type="match status" value="1"/>
</dbReference>
<keyword evidence="7" id="KW-0067">ATP-binding</keyword>
<evidence type="ECO:0000256" key="6">
    <source>
        <dbReference type="ARBA" id="ARBA00022777"/>
    </source>
</evidence>
<dbReference type="GO" id="GO:0005524">
    <property type="term" value="F:ATP binding"/>
    <property type="evidence" value="ECO:0007669"/>
    <property type="project" value="UniProtKB-KW"/>
</dbReference>
<protein>
    <recommendedName>
        <fullName evidence="3">Polynucleotide 5'-hydroxyl-kinase GRC3</fullName>
    </recommendedName>
    <alternativeName>
        <fullName evidence="2">Polynucleotide 5'-hydroxyl-kinase grc3</fullName>
    </alternativeName>
</protein>
<evidence type="ECO:0000313" key="10">
    <source>
        <dbReference type="EMBL" id="KAJ7224320.1"/>
    </source>
</evidence>
<keyword evidence="4" id="KW-0808">Transferase</keyword>
<evidence type="ECO:0000256" key="2">
    <source>
        <dbReference type="ARBA" id="ARBA00018706"/>
    </source>
</evidence>
<comment type="caution">
    <text evidence="10">The sequence shown here is derived from an EMBL/GenBank/DDBJ whole genome shotgun (WGS) entry which is preliminary data.</text>
</comment>
<reference evidence="10" key="1">
    <citation type="submission" date="2023-03" db="EMBL/GenBank/DDBJ databases">
        <title>Massive genome expansion in bonnet fungi (Mycena s.s.) driven by repeated elements and novel gene families across ecological guilds.</title>
        <authorList>
            <consortium name="Lawrence Berkeley National Laboratory"/>
            <person name="Harder C.B."/>
            <person name="Miyauchi S."/>
            <person name="Viragh M."/>
            <person name="Kuo A."/>
            <person name="Thoen E."/>
            <person name="Andreopoulos B."/>
            <person name="Lu D."/>
            <person name="Skrede I."/>
            <person name="Drula E."/>
            <person name="Henrissat B."/>
            <person name="Morin E."/>
            <person name="Kohler A."/>
            <person name="Barry K."/>
            <person name="LaButti K."/>
            <person name="Morin E."/>
            <person name="Salamov A."/>
            <person name="Lipzen A."/>
            <person name="Mereny Z."/>
            <person name="Hegedus B."/>
            <person name="Baldrian P."/>
            <person name="Stursova M."/>
            <person name="Weitz H."/>
            <person name="Taylor A."/>
            <person name="Grigoriev I.V."/>
            <person name="Nagy L.G."/>
            <person name="Martin F."/>
            <person name="Kauserud H."/>
        </authorList>
    </citation>
    <scope>NUCLEOTIDE SEQUENCE</scope>
    <source>
        <strain evidence="10">9144</strain>
    </source>
</reference>
<feature type="domain" description="Clp1 P-loop" evidence="9">
    <location>
        <begin position="352"/>
        <end position="546"/>
    </location>
</feature>
<evidence type="ECO:0000256" key="5">
    <source>
        <dbReference type="ARBA" id="ARBA00022741"/>
    </source>
</evidence>
<dbReference type="GO" id="GO:0051731">
    <property type="term" value="F:polynucleotide 5'-hydroxyl-kinase activity"/>
    <property type="evidence" value="ECO:0007669"/>
    <property type="project" value="InterPro"/>
</dbReference>
<dbReference type="GO" id="GO:0005634">
    <property type="term" value="C:nucleus"/>
    <property type="evidence" value="ECO:0007669"/>
    <property type="project" value="TreeGrafter"/>
</dbReference>
<dbReference type="Proteomes" id="UP001219525">
    <property type="component" value="Unassembled WGS sequence"/>
</dbReference>
<dbReference type="Gene3D" id="3.40.50.300">
    <property type="entry name" value="P-loop containing nucleotide triphosphate hydrolases"/>
    <property type="match status" value="1"/>
</dbReference>
<evidence type="ECO:0000313" key="11">
    <source>
        <dbReference type="Proteomes" id="UP001219525"/>
    </source>
</evidence>
<evidence type="ECO:0000256" key="3">
    <source>
        <dbReference type="ARBA" id="ARBA00019824"/>
    </source>
</evidence>
<evidence type="ECO:0000256" key="4">
    <source>
        <dbReference type="ARBA" id="ARBA00022679"/>
    </source>
</evidence>
<evidence type="ECO:0000256" key="8">
    <source>
        <dbReference type="SAM" id="MobiDB-lite"/>
    </source>
</evidence>
<dbReference type="Pfam" id="PF16575">
    <property type="entry name" value="CLP1_P"/>
    <property type="match status" value="1"/>
</dbReference>
<keyword evidence="11" id="KW-1185">Reference proteome</keyword>
<dbReference type="AlphaFoldDB" id="A0AAD7E2W6"/>
<accession>A0AAD7E2W6</accession>
<keyword evidence="6" id="KW-0418">Kinase</keyword>
<dbReference type="InterPro" id="IPR045116">
    <property type="entry name" value="Clp1/Grc3"/>
</dbReference>
<dbReference type="EMBL" id="JARJCW010000005">
    <property type="protein sequence ID" value="KAJ7224320.1"/>
    <property type="molecule type" value="Genomic_DNA"/>
</dbReference>
<dbReference type="InterPro" id="IPR027417">
    <property type="entry name" value="P-loop_NTPase"/>
</dbReference>
<dbReference type="PANTHER" id="PTHR12755">
    <property type="entry name" value="CLEAVAGE/POLYADENYLATION FACTOR IA SUBUNIT CLP1P"/>
    <property type="match status" value="1"/>
</dbReference>
<feature type="compositionally biased region" description="Low complexity" evidence="8">
    <location>
        <begin position="1"/>
        <end position="14"/>
    </location>
</feature>
<evidence type="ECO:0000256" key="1">
    <source>
        <dbReference type="ARBA" id="ARBA00011003"/>
    </source>
</evidence>
<gene>
    <name evidence="10" type="ORF">GGX14DRAFT_649599</name>
</gene>
<sequence length="745" mass="80845">MLSAFAARRAAHAANGRPDPHPSVLPLVTQPPIEPPPTQSKPNSKRKSSSKAPNSSRQRKKKRETELKKSRYSEHDSDIVNQSADVIVIDSDEEEGAEGDSSDPPPRNTRATAVGKRPWSPSAPIDDSSEDEVEGIPDDQVPPPSSHPTSYASSQTLSTFRVLPDENTFYLTPEEMMSLGLSTDTATLISLSPGQTISLLGTYLFTVLQGTVSICGVRISTSLGANRVFAPRSAPIPVLQASDETAAPHTISTISARLRVVFKSGSTVVALSQLNTGVEGLGRICPIFDGVFKLSSSRLQQGNNADYDLHLNSAQMLTQLNKDTQPFIFPETWKNALDSLSDSQSGIYLVKGQKNSGKSTFTRTLLNHLLCRYRNVAFLECDLGQSEFTPGGLVALNIINSPIFGPPFTHPTIPNFAHYLGTTTPKQSPSQYLTSIQSLVETYHLEVRTPADIDCEGDTRISDTIPLVANMMGWTKGLGADLMRRIEELVQPTDIFAIEPPSSESHSSSDPCGPKVHLLQPIGPSVLTANYTASDHRSIALLSYFHAVFPQTASRGLQQTTASRWNTTLPLCAFPPFEVDWSLAFDRVFLCGAGAEDVVSSEIDRVLDCALVGLVSCEQGSFGGDTHVVDMGLIPSIPYVQGAELPSPSISMCHGLALIRAISSSSSHMHILTPLLPHILANCRALVKGEMELPLWGMLDFRSSDDGEIAGVEKARVPYLQWDKGEGIGGEKRRVRRNLMRKAQR</sequence>
<name>A0AAD7E2W6_9AGAR</name>
<evidence type="ECO:0000259" key="9">
    <source>
        <dbReference type="Pfam" id="PF16575"/>
    </source>
</evidence>
<comment type="similarity">
    <text evidence="1">Belongs to the Clp1 family. NOL9/GRC3 subfamily.</text>
</comment>
<organism evidence="10 11">
    <name type="scientific">Mycena pura</name>
    <dbReference type="NCBI Taxonomy" id="153505"/>
    <lineage>
        <taxon>Eukaryota</taxon>
        <taxon>Fungi</taxon>
        <taxon>Dikarya</taxon>
        <taxon>Basidiomycota</taxon>
        <taxon>Agaricomycotina</taxon>
        <taxon>Agaricomycetes</taxon>
        <taxon>Agaricomycetidae</taxon>
        <taxon>Agaricales</taxon>
        <taxon>Marasmiineae</taxon>
        <taxon>Mycenaceae</taxon>
        <taxon>Mycena</taxon>
    </lineage>
</organism>
<feature type="region of interest" description="Disordered" evidence="8">
    <location>
        <begin position="1"/>
        <end position="155"/>
    </location>
</feature>